<reference evidence="2" key="1">
    <citation type="submission" date="2015-04" db="EMBL/GenBank/DDBJ databases">
        <title>The genome sequence of the plant pathogenic Rhizarian Plasmodiophora brassicae reveals insights in its biotrophic life cycle and the origin of chitin synthesis.</title>
        <authorList>
            <person name="Schwelm A."/>
            <person name="Fogelqvist J."/>
            <person name="Knaust A."/>
            <person name="Julke S."/>
            <person name="Lilja T."/>
            <person name="Dhandapani V."/>
            <person name="Bonilla-Rosso G."/>
            <person name="Karlsson M."/>
            <person name="Shevchenko A."/>
            <person name="Choi S.R."/>
            <person name="Kim H.G."/>
            <person name="Park J.Y."/>
            <person name="Lim Y.P."/>
            <person name="Ludwig-Muller J."/>
            <person name="Dixelius C."/>
        </authorList>
    </citation>
    <scope>NUCLEOTIDE SEQUENCE</scope>
    <source>
        <tissue evidence="2">Potato root galls</tissue>
    </source>
</reference>
<feature type="transmembrane region" description="Helical" evidence="1">
    <location>
        <begin position="129"/>
        <end position="151"/>
    </location>
</feature>
<dbReference type="EMBL" id="HACM01004691">
    <property type="protein sequence ID" value="CRZ05133.1"/>
    <property type="molecule type" value="Transcribed_RNA"/>
</dbReference>
<evidence type="ECO:0000313" key="2">
    <source>
        <dbReference type="EMBL" id="CRZ05133.1"/>
    </source>
</evidence>
<accession>A0A0H5QSY3</accession>
<organism evidence="2">
    <name type="scientific">Spongospora subterranea</name>
    <dbReference type="NCBI Taxonomy" id="70186"/>
    <lineage>
        <taxon>Eukaryota</taxon>
        <taxon>Sar</taxon>
        <taxon>Rhizaria</taxon>
        <taxon>Endomyxa</taxon>
        <taxon>Phytomyxea</taxon>
        <taxon>Plasmodiophorida</taxon>
        <taxon>Plasmodiophoridae</taxon>
        <taxon>Spongospora</taxon>
    </lineage>
</organism>
<keyword evidence="1" id="KW-0472">Membrane</keyword>
<name>A0A0H5QSY3_9EUKA</name>
<sequence length="152" mass="16904">MSFLLLYMLMMFLVSYWSVFALLKLRATLTPSGAQKNLARVVLLSTRSSLGVPSVDLLNPFCMTAGKRKRMKKRRCVEGRLVQLPVPFADVLLCSVALLLSSPNNGLMSLELVMKTVNLVWSLGVPPKALLLVYWIITAFCCSQTSLLFGYP</sequence>
<keyword evidence="1" id="KW-1133">Transmembrane helix</keyword>
<feature type="transmembrane region" description="Helical" evidence="1">
    <location>
        <begin position="77"/>
        <end position="100"/>
    </location>
</feature>
<dbReference type="AlphaFoldDB" id="A0A0H5QSY3"/>
<evidence type="ECO:0000256" key="1">
    <source>
        <dbReference type="SAM" id="Phobius"/>
    </source>
</evidence>
<protein>
    <submittedName>
        <fullName evidence="2">Uncharacterized protein</fullName>
    </submittedName>
</protein>
<feature type="transmembrane region" description="Helical" evidence="1">
    <location>
        <begin position="6"/>
        <end position="23"/>
    </location>
</feature>
<keyword evidence="1" id="KW-0812">Transmembrane</keyword>
<proteinExistence type="predicted"/>